<comment type="caution">
    <text evidence="1">The sequence shown here is derived from an EMBL/GenBank/DDBJ whole genome shotgun (WGS) entry which is preliminary data.</text>
</comment>
<evidence type="ECO:0000313" key="2">
    <source>
        <dbReference type="Proteomes" id="UP000190962"/>
    </source>
</evidence>
<dbReference type="AlphaFoldDB" id="A0A1T2CQP8"/>
<reference evidence="1 2" key="1">
    <citation type="submission" date="2016-11" db="EMBL/GenBank/DDBJ databases">
        <title>Mixed transmission modes and dynamic genome evolution in an obligate animal-bacterial symbiosis.</title>
        <authorList>
            <person name="Russell S.L."/>
            <person name="Corbett-Detig R.B."/>
            <person name="Cavanaugh C.M."/>
        </authorList>
    </citation>
    <scope>NUCLEOTIDE SEQUENCE [LARGE SCALE GENOMIC DNA]</scope>
    <source>
        <strain evidence="1">MA-KB16</strain>
    </source>
</reference>
<dbReference type="InterPro" id="IPR016912">
    <property type="entry name" value="Phage_P2_GpU"/>
</dbReference>
<dbReference type="EMBL" id="MPNX01000016">
    <property type="protein sequence ID" value="OOY34423.1"/>
    <property type="molecule type" value="Genomic_DNA"/>
</dbReference>
<dbReference type="Pfam" id="PF06995">
    <property type="entry name" value="Phage_P2_GpU"/>
    <property type="match status" value="1"/>
</dbReference>
<accession>A0A1T2CQP8</accession>
<sequence length="131" mass="14904">MSETMMALGAFRFSLDTAAYQDFKRSQTYRWQSQERLLRRPALQFIGLGGETIELNGLIYPHFRGGLTQVETMRIEASKGSPLVLVDGLGFVWGQWVIKQISEGQTVFQPNGQPLKQTFQLSLSRYGDDIR</sequence>
<evidence type="ECO:0000313" key="1">
    <source>
        <dbReference type="EMBL" id="OOY34423.1"/>
    </source>
</evidence>
<organism evidence="1 2">
    <name type="scientific">Solemya velum gill symbiont</name>
    <dbReference type="NCBI Taxonomy" id="2340"/>
    <lineage>
        <taxon>Bacteria</taxon>
        <taxon>Pseudomonadati</taxon>
        <taxon>Pseudomonadota</taxon>
        <taxon>Gammaproteobacteria</taxon>
        <taxon>sulfur-oxidizing symbionts</taxon>
    </lineage>
</organism>
<dbReference type="Proteomes" id="UP000190962">
    <property type="component" value="Unassembled WGS sequence"/>
</dbReference>
<dbReference type="PIRSF" id="PIRSF029208">
    <property type="entry name" value="Phage_tail_GPU"/>
    <property type="match status" value="1"/>
</dbReference>
<proteinExistence type="predicted"/>
<dbReference type="InterPro" id="IPR009734">
    <property type="entry name" value="Myoviridae_GpU"/>
</dbReference>
<protein>
    <submittedName>
        <fullName evidence="1">Phage tail protein</fullName>
    </submittedName>
</protein>
<gene>
    <name evidence="1" type="ORF">BOV88_10125</name>
</gene>
<name>A0A1T2CQP8_SOVGS</name>